<accession>A0A371XBA4</accession>
<comment type="caution">
    <text evidence="3">The sequence shown here is derived from an EMBL/GenBank/DDBJ whole genome shotgun (WGS) entry which is preliminary data.</text>
</comment>
<evidence type="ECO:0000259" key="2">
    <source>
        <dbReference type="Pfam" id="PF04773"/>
    </source>
</evidence>
<dbReference type="EMBL" id="QURL01000001">
    <property type="protein sequence ID" value="RFC66517.1"/>
    <property type="molecule type" value="Genomic_DNA"/>
</dbReference>
<feature type="transmembrane region" description="Helical" evidence="1">
    <location>
        <begin position="76"/>
        <end position="94"/>
    </location>
</feature>
<dbReference type="Gene3D" id="3.55.50.30">
    <property type="match status" value="1"/>
</dbReference>
<dbReference type="GO" id="GO:0016989">
    <property type="term" value="F:sigma factor antagonist activity"/>
    <property type="evidence" value="ECO:0007669"/>
    <property type="project" value="TreeGrafter"/>
</dbReference>
<evidence type="ECO:0000256" key="1">
    <source>
        <dbReference type="SAM" id="Phobius"/>
    </source>
</evidence>
<dbReference type="AlphaFoldDB" id="A0A371XBA4"/>
<dbReference type="PIRSF" id="PIRSF018266">
    <property type="entry name" value="FecR"/>
    <property type="match status" value="1"/>
</dbReference>
<keyword evidence="1" id="KW-1133">Transmembrane helix</keyword>
<feature type="domain" description="FecR protein" evidence="2">
    <location>
        <begin position="104"/>
        <end position="195"/>
    </location>
</feature>
<name>A0A371XBA4_9HYPH</name>
<dbReference type="OrthoDB" id="636724at2"/>
<dbReference type="InterPro" id="IPR006860">
    <property type="entry name" value="FecR"/>
</dbReference>
<proteinExistence type="predicted"/>
<dbReference type="Pfam" id="PF04773">
    <property type="entry name" value="FecR"/>
    <property type="match status" value="1"/>
</dbReference>
<organism evidence="3 4">
    <name type="scientific">Fulvimarina endophytica</name>
    <dbReference type="NCBI Taxonomy" id="2293836"/>
    <lineage>
        <taxon>Bacteria</taxon>
        <taxon>Pseudomonadati</taxon>
        <taxon>Pseudomonadota</taxon>
        <taxon>Alphaproteobacteria</taxon>
        <taxon>Hyphomicrobiales</taxon>
        <taxon>Aurantimonadaceae</taxon>
        <taxon>Fulvimarina</taxon>
    </lineage>
</organism>
<evidence type="ECO:0000313" key="3">
    <source>
        <dbReference type="EMBL" id="RFC66517.1"/>
    </source>
</evidence>
<gene>
    <name evidence="3" type="ORF">DYI37_00535</name>
</gene>
<sequence length="307" mass="33836">MRLQDDRDPETFAQFEAWRRSDPRCEDAYARLSAMHGMEALRRASESDARRLGSSVPAPVLAFDDRRRAKPRSWRPAMAGLAAVLLVMIGWQYGPEAVLRWQSDYMTAAGQRDTITLPDGSTVAINTSTAIALDFSDGRRHVSLLEGEAFFDVVHDPAHPFVVDGPFAEVEVLGTAFGVRTDSERDTVVLERGSVLVSRRGEDALLEPGQMIMASAAGLSAVASADLDQSLAWRDGRIVFRDRPFAAALDDLERYYGGRVMLMTDRASGRLVSGHYRIDDPDIAIRTLARSVGIDVTRFPGGILILR</sequence>
<dbReference type="PANTHER" id="PTHR30273:SF2">
    <property type="entry name" value="PROTEIN FECR"/>
    <property type="match status" value="1"/>
</dbReference>
<dbReference type="PANTHER" id="PTHR30273">
    <property type="entry name" value="PERIPLASMIC SIGNAL SENSOR AND SIGMA FACTOR ACTIVATOR FECR-RELATED"/>
    <property type="match status" value="1"/>
</dbReference>
<dbReference type="InterPro" id="IPR012373">
    <property type="entry name" value="Ferrdict_sens_TM"/>
</dbReference>
<keyword evidence="1" id="KW-0472">Membrane</keyword>
<evidence type="ECO:0000313" key="4">
    <source>
        <dbReference type="Proteomes" id="UP000264310"/>
    </source>
</evidence>
<dbReference type="Proteomes" id="UP000264310">
    <property type="component" value="Unassembled WGS sequence"/>
</dbReference>
<reference evidence="3 4" key="1">
    <citation type="submission" date="2018-08" db="EMBL/GenBank/DDBJ databases">
        <title>Fulvimarina sp. 85, whole genome shotgun sequence.</title>
        <authorList>
            <person name="Tuo L."/>
        </authorList>
    </citation>
    <scope>NUCLEOTIDE SEQUENCE [LARGE SCALE GENOMIC DNA]</scope>
    <source>
        <strain evidence="3 4">85</strain>
    </source>
</reference>
<dbReference type="Gene3D" id="2.60.120.1440">
    <property type="match status" value="1"/>
</dbReference>
<keyword evidence="1" id="KW-0812">Transmembrane</keyword>
<keyword evidence="4" id="KW-1185">Reference proteome</keyword>
<protein>
    <submittedName>
        <fullName evidence="3">DUF4974 domain-containing protein</fullName>
    </submittedName>
</protein>